<keyword evidence="4" id="KW-1003">Cell membrane</keyword>
<dbReference type="GO" id="GO:0015341">
    <property type="term" value="F:zinc efflux antiporter activity"/>
    <property type="evidence" value="ECO:0007669"/>
    <property type="project" value="TreeGrafter"/>
</dbReference>
<feature type="transmembrane region" description="Helical" evidence="8">
    <location>
        <begin position="102"/>
        <end position="123"/>
    </location>
</feature>
<gene>
    <name evidence="11" type="ORF">AVDCRST_MAG91-3283</name>
</gene>
<name>A0A6J4U032_9SPHN</name>
<dbReference type="PANTHER" id="PTHR43840:SF41">
    <property type="entry name" value="CATION-EFFLUX PUMP FIEF"/>
    <property type="match status" value="1"/>
</dbReference>
<dbReference type="Gene3D" id="1.20.1510.10">
    <property type="entry name" value="Cation efflux protein transmembrane domain"/>
    <property type="match status" value="1"/>
</dbReference>
<dbReference type="GO" id="GO:0006882">
    <property type="term" value="P:intracellular zinc ion homeostasis"/>
    <property type="evidence" value="ECO:0007669"/>
    <property type="project" value="TreeGrafter"/>
</dbReference>
<evidence type="ECO:0000259" key="10">
    <source>
        <dbReference type="Pfam" id="PF16916"/>
    </source>
</evidence>
<keyword evidence="6 8" id="KW-1133">Transmembrane helix</keyword>
<feature type="domain" description="Cation efflux protein transmembrane" evidence="9">
    <location>
        <begin position="35"/>
        <end position="228"/>
    </location>
</feature>
<evidence type="ECO:0000256" key="1">
    <source>
        <dbReference type="ARBA" id="ARBA00004141"/>
    </source>
</evidence>
<dbReference type="AlphaFoldDB" id="A0A6J4U032"/>
<protein>
    <submittedName>
        <fullName evidence="11">Ferrous-iron efflux pump FieF</fullName>
    </submittedName>
</protein>
<feature type="transmembrane region" description="Helical" evidence="8">
    <location>
        <begin position="33"/>
        <end position="53"/>
    </location>
</feature>
<accession>A0A6J4U032</accession>
<dbReference type="GO" id="GO:0015086">
    <property type="term" value="F:cadmium ion transmembrane transporter activity"/>
    <property type="evidence" value="ECO:0007669"/>
    <property type="project" value="TreeGrafter"/>
</dbReference>
<feature type="transmembrane region" description="Helical" evidence="8">
    <location>
        <begin position="135"/>
        <end position="155"/>
    </location>
</feature>
<reference evidence="11" key="1">
    <citation type="submission" date="2020-02" db="EMBL/GenBank/DDBJ databases">
        <authorList>
            <person name="Meier V. D."/>
        </authorList>
    </citation>
    <scope>NUCLEOTIDE SEQUENCE</scope>
    <source>
        <strain evidence="11">AVDCRST_MAG91</strain>
    </source>
</reference>
<evidence type="ECO:0000256" key="7">
    <source>
        <dbReference type="ARBA" id="ARBA00023136"/>
    </source>
</evidence>
<keyword evidence="7 8" id="KW-0472">Membrane</keyword>
<dbReference type="SUPFAM" id="SSF160240">
    <property type="entry name" value="Cation efflux protein cytoplasmic domain-like"/>
    <property type="match status" value="1"/>
</dbReference>
<dbReference type="SUPFAM" id="SSF161111">
    <property type="entry name" value="Cation efflux protein transmembrane domain-like"/>
    <property type="match status" value="1"/>
</dbReference>
<sequence length="328" mass="35434">MTRLFHDKHFHGPGDHAHGHVHSHDPAGLTKRAAIASVATALFLLALKAFAAWQTGSVAMLGSLADTGLDLIASLVLLYGVRVAAMPADHDHRFGHGKAEALAALFQVALIAVAAIVIGARAFRRLGSDAATTHADFGIGVSLVAIAATLGLLFYQRAVIRRTNSIAIKADHVHYQTDVLLNLSVIAALGLERFLGVTGADPAFGVAIAAWLLWGAWTASSRAVDQLMDKEWPEAKRARFLEAAARQPALKGLHDLRTRTSGSADFVQFHVWVDPRLTVAAAHDMMDDAELALQREFPGTEFLIHLDPEGHTDREGMLSQEYTERRVC</sequence>
<feature type="domain" description="Cation efflux protein cytoplasmic" evidence="10">
    <location>
        <begin position="233"/>
        <end position="309"/>
    </location>
</feature>
<evidence type="ECO:0000256" key="3">
    <source>
        <dbReference type="ARBA" id="ARBA00022448"/>
    </source>
</evidence>
<evidence type="ECO:0000259" key="9">
    <source>
        <dbReference type="Pfam" id="PF01545"/>
    </source>
</evidence>
<dbReference type="InterPro" id="IPR027470">
    <property type="entry name" value="Cation_efflux_CTD"/>
</dbReference>
<proteinExistence type="inferred from homology"/>
<dbReference type="Pfam" id="PF01545">
    <property type="entry name" value="Cation_efflux"/>
    <property type="match status" value="1"/>
</dbReference>
<dbReference type="InterPro" id="IPR027469">
    <property type="entry name" value="Cation_efflux_TMD_sf"/>
</dbReference>
<evidence type="ECO:0000256" key="5">
    <source>
        <dbReference type="ARBA" id="ARBA00022692"/>
    </source>
</evidence>
<feature type="transmembrane region" description="Helical" evidence="8">
    <location>
        <begin position="59"/>
        <end position="81"/>
    </location>
</feature>
<comment type="similarity">
    <text evidence="2">Belongs to the cation diffusion facilitator (CDF) transporter (TC 2.A.4) family.</text>
</comment>
<dbReference type="Gene3D" id="3.30.70.1350">
    <property type="entry name" value="Cation efflux protein, cytoplasmic domain"/>
    <property type="match status" value="1"/>
</dbReference>
<evidence type="ECO:0000256" key="6">
    <source>
        <dbReference type="ARBA" id="ARBA00022989"/>
    </source>
</evidence>
<evidence type="ECO:0000313" key="11">
    <source>
        <dbReference type="EMBL" id="CAA9534807.1"/>
    </source>
</evidence>
<organism evidence="11">
    <name type="scientific">uncultured Sphingomonadaceae bacterium</name>
    <dbReference type="NCBI Taxonomy" id="169976"/>
    <lineage>
        <taxon>Bacteria</taxon>
        <taxon>Pseudomonadati</taxon>
        <taxon>Pseudomonadota</taxon>
        <taxon>Alphaproteobacteria</taxon>
        <taxon>Sphingomonadales</taxon>
        <taxon>Sphingomonadaceae</taxon>
        <taxon>environmental samples</taxon>
    </lineage>
</organism>
<dbReference type="InterPro" id="IPR050291">
    <property type="entry name" value="CDF_Transporter"/>
</dbReference>
<evidence type="ECO:0000256" key="8">
    <source>
        <dbReference type="SAM" id="Phobius"/>
    </source>
</evidence>
<dbReference type="GO" id="GO:0015093">
    <property type="term" value="F:ferrous iron transmembrane transporter activity"/>
    <property type="evidence" value="ECO:0007669"/>
    <property type="project" value="TreeGrafter"/>
</dbReference>
<keyword evidence="3" id="KW-0813">Transport</keyword>
<evidence type="ECO:0000256" key="4">
    <source>
        <dbReference type="ARBA" id="ARBA00022475"/>
    </source>
</evidence>
<evidence type="ECO:0000256" key="2">
    <source>
        <dbReference type="ARBA" id="ARBA00008114"/>
    </source>
</evidence>
<dbReference type="PANTHER" id="PTHR43840">
    <property type="entry name" value="MITOCHONDRIAL METAL TRANSPORTER 1-RELATED"/>
    <property type="match status" value="1"/>
</dbReference>
<dbReference type="InterPro" id="IPR036837">
    <property type="entry name" value="Cation_efflux_CTD_sf"/>
</dbReference>
<comment type="subcellular location">
    <subcellularLocation>
        <location evidence="1">Membrane</location>
        <topology evidence="1">Multi-pass membrane protein</topology>
    </subcellularLocation>
</comment>
<dbReference type="Pfam" id="PF16916">
    <property type="entry name" value="ZT_dimer"/>
    <property type="match status" value="1"/>
</dbReference>
<dbReference type="NCBIfam" id="TIGR01297">
    <property type="entry name" value="CDF"/>
    <property type="match status" value="1"/>
</dbReference>
<keyword evidence="5 8" id="KW-0812">Transmembrane</keyword>
<dbReference type="EMBL" id="CADCVX010000575">
    <property type="protein sequence ID" value="CAA9534807.1"/>
    <property type="molecule type" value="Genomic_DNA"/>
</dbReference>
<dbReference type="InterPro" id="IPR058533">
    <property type="entry name" value="Cation_efflux_TM"/>
</dbReference>
<dbReference type="GO" id="GO:0005886">
    <property type="term" value="C:plasma membrane"/>
    <property type="evidence" value="ECO:0007669"/>
    <property type="project" value="TreeGrafter"/>
</dbReference>
<dbReference type="InterPro" id="IPR002524">
    <property type="entry name" value="Cation_efflux"/>
</dbReference>